<feature type="region of interest" description="Disordered" evidence="1">
    <location>
        <begin position="210"/>
        <end position="236"/>
    </location>
</feature>
<dbReference type="EMBL" id="AVOT02029912">
    <property type="protein sequence ID" value="MBW0522915.1"/>
    <property type="molecule type" value="Genomic_DNA"/>
</dbReference>
<reference evidence="2" key="1">
    <citation type="submission" date="2021-03" db="EMBL/GenBank/DDBJ databases">
        <title>Draft genome sequence of rust myrtle Austropuccinia psidii MF-1, a brazilian biotype.</title>
        <authorList>
            <person name="Quecine M.C."/>
            <person name="Pachon D.M.R."/>
            <person name="Bonatelli M.L."/>
            <person name="Correr F.H."/>
            <person name="Franceschini L.M."/>
            <person name="Leite T.F."/>
            <person name="Margarido G.R.A."/>
            <person name="Almeida C.A."/>
            <person name="Ferrarezi J.A."/>
            <person name="Labate C.A."/>
        </authorList>
    </citation>
    <scope>NUCLEOTIDE SEQUENCE</scope>
    <source>
        <strain evidence="2">MF-1</strain>
    </source>
</reference>
<proteinExistence type="predicted"/>
<organism evidence="2 3">
    <name type="scientific">Austropuccinia psidii MF-1</name>
    <dbReference type="NCBI Taxonomy" id="1389203"/>
    <lineage>
        <taxon>Eukaryota</taxon>
        <taxon>Fungi</taxon>
        <taxon>Dikarya</taxon>
        <taxon>Basidiomycota</taxon>
        <taxon>Pucciniomycotina</taxon>
        <taxon>Pucciniomycetes</taxon>
        <taxon>Pucciniales</taxon>
        <taxon>Sphaerophragmiaceae</taxon>
        <taxon>Austropuccinia</taxon>
    </lineage>
</organism>
<comment type="caution">
    <text evidence="2">The sequence shown here is derived from an EMBL/GenBank/DDBJ whole genome shotgun (WGS) entry which is preliminary data.</text>
</comment>
<evidence type="ECO:0000313" key="3">
    <source>
        <dbReference type="Proteomes" id="UP000765509"/>
    </source>
</evidence>
<evidence type="ECO:0000256" key="1">
    <source>
        <dbReference type="SAM" id="MobiDB-lite"/>
    </source>
</evidence>
<sequence length="539" mass="61455">MSFIQIVLSPRLQPFDENDGCRWDPCLIPVYEPFSFETQNAGDNIARFSHNTPFVDGNLHTPPMPQLPQLFIAPHHPFTTSDFLRQLQSYPMLPPRTMGDSSQEFASLVSTVSHNHKLINLFHHGKKVGKLILGSKTGANAEVLTDYDQGPSQIGPETSSGVEASLNPKQMLDQEMFPILESSWFQPHDTRFQDHTSNFDFVNHLSKAQPYNEKRKGKGKDTLAGNSWRKRPPKRPARKLVYMSENSLSKNFVPSEGVEKIIKVIQTPTKKGVYAQVATYPRFPRFTVVKDGDRVSIKDYVLRKCEEILVLFSGGRLATFQLSPRLKKLDELLVRIGRLHCCIVELFAPQTDNMSQIVLRETDYFFLTLKGKISDRKFWDSFFSRSPAPVVDTFHQSVLNYVDSEDTSHSKKLLVPVGKSAKISVTKGDLDAAIIAGDFLESYLKGNNRKFQAVFPDSNYFLLFLQKLGQTVHKGTFTDWRRNLSKRPLKLGPLPWSDPFNEKLMTRVRGQRDLTILLTAIYEYPLKRVADEMQKEIIN</sequence>
<accession>A0A9Q3EHB2</accession>
<keyword evidence="3" id="KW-1185">Reference proteome</keyword>
<protein>
    <submittedName>
        <fullName evidence="2">Uncharacterized protein</fullName>
    </submittedName>
</protein>
<evidence type="ECO:0000313" key="2">
    <source>
        <dbReference type="EMBL" id="MBW0522915.1"/>
    </source>
</evidence>
<dbReference type="AlphaFoldDB" id="A0A9Q3EHB2"/>
<dbReference type="Proteomes" id="UP000765509">
    <property type="component" value="Unassembled WGS sequence"/>
</dbReference>
<gene>
    <name evidence="2" type="ORF">O181_062630</name>
</gene>
<name>A0A9Q3EHB2_9BASI</name>